<dbReference type="Gene3D" id="1.10.10.10">
    <property type="entry name" value="Winged helix-like DNA-binding domain superfamily/Winged helix DNA-binding domain"/>
    <property type="match status" value="1"/>
</dbReference>
<dbReference type="CDD" id="cd00090">
    <property type="entry name" value="HTH_ARSR"/>
    <property type="match status" value="1"/>
</dbReference>
<accession>A0A7T7HPP9</accession>
<dbReference type="GO" id="GO:0045892">
    <property type="term" value="P:negative regulation of DNA-templated transcription"/>
    <property type="evidence" value="ECO:0007669"/>
    <property type="project" value="TreeGrafter"/>
</dbReference>
<dbReference type="InterPro" id="IPR036390">
    <property type="entry name" value="WH_DNA-bd_sf"/>
</dbReference>
<protein>
    <submittedName>
        <fullName evidence="6">DNA-binding transcriptional regulator</fullName>
    </submittedName>
</protein>
<dbReference type="InterPro" id="IPR036388">
    <property type="entry name" value="WH-like_DNA-bd_sf"/>
</dbReference>
<dbReference type="Gene3D" id="3.30.450.40">
    <property type="match status" value="1"/>
</dbReference>
<dbReference type="NCBIfam" id="NF007339">
    <property type="entry name" value="PRK09834.1-1"/>
    <property type="match status" value="1"/>
</dbReference>
<dbReference type="PANTHER" id="PTHR30136">
    <property type="entry name" value="HELIX-TURN-HELIX TRANSCRIPTIONAL REGULATOR, ICLR FAMILY"/>
    <property type="match status" value="1"/>
</dbReference>
<keyword evidence="6" id="KW-0614">Plasmid</keyword>
<keyword evidence="3" id="KW-0804">Transcription</keyword>
<proteinExistence type="predicted"/>
<gene>
    <name evidence="6" type="ORF">JET14_21825</name>
</gene>
<evidence type="ECO:0000313" key="6">
    <source>
        <dbReference type="EMBL" id="QQM33098.1"/>
    </source>
</evidence>
<evidence type="ECO:0000256" key="3">
    <source>
        <dbReference type="ARBA" id="ARBA00023163"/>
    </source>
</evidence>
<dbReference type="InterPro" id="IPR029016">
    <property type="entry name" value="GAF-like_dom_sf"/>
</dbReference>
<keyword evidence="1" id="KW-0805">Transcription regulation</keyword>
<name>A0A7T7HPP9_9HYPH</name>
<sequence length="266" mass="28918">MDDPMPKRPRRNEGVRALTRGLAILRFINARGAARVGEIARALDIPRPTVYRLLETLEESGYVALSPSSSLVRVTRLAASLGDGYAATSELCQVSGPIFAEYAARLVWPLDLSVHDHFSMVIQETTHNRSPLSIDRAMTGYRMPMLRTSAGRAYLAFCPEGERRHILEHLSRLGDPADQPFLAPVFLDRMLAETRARGIAIRDGGEFRPQTASLAVPILTAEGITGCVSMIWIRSAMTTEKALETGAAPLAEIAARIAAALNGAPD</sequence>
<dbReference type="InterPro" id="IPR050707">
    <property type="entry name" value="HTH_MetabolicPath_Reg"/>
</dbReference>
<dbReference type="AlphaFoldDB" id="A0A7T7HPP9"/>
<dbReference type="SUPFAM" id="SSF46785">
    <property type="entry name" value="Winged helix' DNA-binding domain"/>
    <property type="match status" value="1"/>
</dbReference>
<dbReference type="KEGG" id="mlut:JET14_21825"/>
<dbReference type="Proteomes" id="UP000596083">
    <property type="component" value="Plasmid plas-002"/>
</dbReference>
<dbReference type="GO" id="GO:0003700">
    <property type="term" value="F:DNA-binding transcription factor activity"/>
    <property type="evidence" value="ECO:0007669"/>
    <property type="project" value="TreeGrafter"/>
</dbReference>
<dbReference type="Pfam" id="PF09339">
    <property type="entry name" value="HTH_IclR"/>
    <property type="match status" value="1"/>
</dbReference>
<organism evidence="6 7">
    <name type="scientific">Martelella lutilitoris</name>
    <dbReference type="NCBI Taxonomy" id="2583532"/>
    <lineage>
        <taxon>Bacteria</taxon>
        <taxon>Pseudomonadati</taxon>
        <taxon>Pseudomonadota</taxon>
        <taxon>Alphaproteobacteria</taxon>
        <taxon>Hyphomicrobiales</taxon>
        <taxon>Aurantimonadaceae</taxon>
        <taxon>Martelella</taxon>
    </lineage>
</organism>
<dbReference type="PROSITE" id="PS51077">
    <property type="entry name" value="HTH_ICLR"/>
    <property type="match status" value="1"/>
</dbReference>
<dbReference type="PROSITE" id="PS51078">
    <property type="entry name" value="ICLR_ED"/>
    <property type="match status" value="1"/>
</dbReference>
<dbReference type="SUPFAM" id="SSF55781">
    <property type="entry name" value="GAF domain-like"/>
    <property type="match status" value="1"/>
</dbReference>
<dbReference type="InterPro" id="IPR014757">
    <property type="entry name" value="Tscrpt_reg_IclR_C"/>
</dbReference>
<dbReference type="InterPro" id="IPR011991">
    <property type="entry name" value="ArsR-like_HTH"/>
</dbReference>
<dbReference type="EMBL" id="CP066788">
    <property type="protein sequence ID" value="QQM33098.1"/>
    <property type="molecule type" value="Genomic_DNA"/>
</dbReference>
<feature type="domain" description="IclR-ED" evidence="5">
    <location>
        <begin position="77"/>
        <end position="263"/>
    </location>
</feature>
<dbReference type="InterPro" id="IPR005471">
    <property type="entry name" value="Tscrpt_reg_IclR_N"/>
</dbReference>
<evidence type="ECO:0000256" key="2">
    <source>
        <dbReference type="ARBA" id="ARBA00023125"/>
    </source>
</evidence>
<reference evidence="6 7" key="1">
    <citation type="submission" date="2020-12" db="EMBL/GenBank/DDBJ databases">
        <authorList>
            <person name="Zheng R.K."/>
            <person name="Sun C.M."/>
        </authorList>
    </citation>
    <scope>NUCLEOTIDE SEQUENCE [LARGE SCALE GENOMIC DNA]</scope>
    <source>
        <strain evidence="6 7">ZRK001</strain>
        <plasmid evidence="6 7">plas-002</plasmid>
    </source>
</reference>
<dbReference type="GO" id="GO:0003677">
    <property type="term" value="F:DNA binding"/>
    <property type="evidence" value="ECO:0007669"/>
    <property type="project" value="UniProtKB-KW"/>
</dbReference>
<keyword evidence="2 6" id="KW-0238">DNA-binding</keyword>
<dbReference type="Pfam" id="PF01614">
    <property type="entry name" value="IclR_C"/>
    <property type="match status" value="1"/>
</dbReference>
<dbReference type="PANTHER" id="PTHR30136:SF23">
    <property type="entry name" value="DNA-BINDING TRANSCRIPTIONAL ACTIVATOR MHPR"/>
    <property type="match status" value="1"/>
</dbReference>
<evidence type="ECO:0000259" key="5">
    <source>
        <dbReference type="PROSITE" id="PS51078"/>
    </source>
</evidence>
<evidence type="ECO:0000256" key="1">
    <source>
        <dbReference type="ARBA" id="ARBA00023015"/>
    </source>
</evidence>
<geneLocation type="plasmid" evidence="6 7">
    <name>plas-002</name>
</geneLocation>
<dbReference type="SMART" id="SM00346">
    <property type="entry name" value="HTH_ICLR"/>
    <property type="match status" value="1"/>
</dbReference>
<feature type="domain" description="HTH iclR-type" evidence="4">
    <location>
        <begin position="15"/>
        <end position="76"/>
    </location>
</feature>
<evidence type="ECO:0000259" key="4">
    <source>
        <dbReference type="PROSITE" id="PS51077"/>
    </source>
</evidence>
<evidence type="ECO:0000313" key="7">
    <source>
        <dbReference type="Proteomes" id="UP000596083"/>
    </source>
</evidence>